<sequence length="188" mass="21308">MLLLDSSVIGNGMENIRYFPAKTSPVDLFIRITFLIGLPLAILLKKRIGLWLVIYFLSLGTLGMLTTDSPNLARTIPVLPFIYLISGLCIGEAINTMKKKFDPKIVWSLFILAFISVSVFNISRYFTWVQSEAVSNARQPALSYSDFLKWQDYQIIMVKSGLSTVTIYEWEKIKAQNSAAQESFDIIH</sequence>
<keyword evidence="1" id="KW-0472">Membrane</keyword>
<comment type="caution">
    <text evidence="2">The sequence shown here is derived from an EMBL/GenBank/DDBJ whole genome shotgun (WGS) entry which is preliminary data.</text>
</comment>
<dbReference type="AlphaFoldDB" id="A0A0G1B785"/>
<evidence type="ECO:0000256" key="1">
    <source>
        <dbReference type="SAM" id="Phobius"/>
    </source>
</evidence>
<name>A0A0G1B785_9BACT</name>
<gene>
    <name evidence="2" type="ORF">UV41_C0064G0011</name>
</gene>
<keyword evidence="1" id="KW-1133">Transmembrane helix</keyword>
<feature type="transmembrane region" description="Helical" evidence="1">
    <location>
        <begin position="72"/>
        <end position="94"/>
    </location>
</feature>
<evidence type="ECO:0000313" key="2">
    <source>
        <dbReference type="EMBL" id="KKS69112.1"/>
    </source>
</evidence>
<accession>A0A0G1B785</accession>
<evidence type="ECO:0000313" key="3">
    <source>
        <dbReference type="Proteomes" id="UP000034785"/>
    </source>
</evidence>
<feature type="transmembrane region" description="Helical" evidence="1">
    <location>
        <begin position="28"/>
        <end position="44"/>
    </location>
</feature>
<feature type="transmembrane region" description="Helical" evidence="1">
    <location>
        <begin position="49"/>
        <end position="66"/>
    </location>
</feature>
<proteinExistence type="predicted"/>
<organism evidence="2 3">
    <name type="scientific">Candidatus Daviesbacteria bacterium GW2011_GWA2_42_7</name>
    <dbReference type="NCBI Taxonomy" id="1618425"/>
    <lineage>
        <taxon>Bacteria</taxon>
        <taxon>Candidatus Daviesiibacteriota</taxon>
    </lineage>
</organism>
<reference evidence="2 3" key="1">
    <citation type="journal article" date="2015" name="Nature">
        <title>rRNA introns, odd ribosomes, and small enigmatic genomes across a large radiation of phyla.</title>
        <authorList>
            <person name="Brown C.T."/>
            <person name="Hug L.A."/>
            <person name="Thomas B.C."/>
            <person name="Sharon I."/>
            <person name="Castelle C.J."/>
            <person name="Singh A."/>
            <person name="Wilkins M.J."/>
            <person name="Williams K.H."/>
            <person name="Banfield J.F."/>
        </authorList>
    </citation>
    <scope>NUCLEOTIDE SEQUENCE [LARGE SCALE GENOMIC DNA]</scope>
</reference>
<protein>
    <submittedName>
        <fullName evidence="2">Uncharacterized protein</fullName>
    </submittedName>
</protein>
<dbReference type="EMBL" id="LCEJ01000064">
    <property type="protein sequence ID" value="KKS69112.1"/>
    <property type="molecule type" value="Genomic_DNA"/>
</dbReference>
<dbReference type="Proteomes" id="UP000034785">
    <property type="component" value="Unassembled WGS sequence"/>
</dbReference>
<feature type="transmembrane region" description="Helical" evidence="1">
    <location>
        <begin position="106"/>
        <end position="126"/>
    </location>
</feature>
<keyword evidence="1" id="KW-0812">Transmembrane</keyword>